<evidence type="ECO:0000256" key="1">
    <source>
        <dbReference type="ARBA" id="ARBA00009600"/>
    </source>
</evidence>
<reference evidence="3 4" key="1">
    <citation type="submission" date="2019-09" db="EMBL/GenBank/DDBJ databases">
        <authorList>
            <person name="Chandra G."/>
            <person name="Truman W A."/>
        </authorList>
    </citation>
    <scope>NUCLEOTIDE SEQUENCE [LARGE SCALE GENOMIC DNA]</scope>
    <source>
        <strain evidence="3">PS718</strain>
    </source>
</reference>
<accession>A0A5E7AM25</accession>
<dbReference type="Proteomes" id="UP000325375">
    <property type="component" value="Unassembled WGS sequence"/>
</dbReference>
<evidence type="ECO:0000313" key="3">
    <source>
        <dbReference type="EMBL" id="VVN80348.1"/>
    </source>
</evidence>
<evidence type="ECO:0000313" key="4">
    <source>
        <dbReference type="Proteomes" id="UP000325375"/>
    </source>
</evidence>
<dbReference type="EMBL" id="CABVHX010000003">
    <property type="protein sequence ID" value="VVN80348.1"/>
    <property type="molecule type" value="Genomic_DNA"/>
</dbReference>
<dbReference type="PANTHER" id="PTHR30327">
    <property type="entry name" value="UNCHARACTERIZED PROTEIN YQGE"/>
    <property type="match status" value="1"/>
</dbReference>
<dbReference type="Pfam" id="PF02622">
    <property type="entry name" value="DUF179"/>
    <property type="match status" value="1"/>
</dbReference>
<gene>
    <name evidence="3" type="ORF">PS718_01054</name>
</gene>
<dbReference type="GO" id="GO:0005829">
    <property type="term" value="C:cytosol"/>
    <property type="evidence" value="ECO:0007669"/>
    <property type="project" value="TreeGrafter"/>
</dbReference>
<dbReference type="HAMAP" id="MF_00758">
    <property type="entry name" value="UPF0301"/>
    <property type="match status" value="1"/>
</dbReference>
<sequence length="279" mass="30639">MRFLWKRDFFADGIHCGDWIYCGEGIYPRWVAKPPQNPHPRHIRHTAPYGFATAAQPIGDKSPRHNSPLDHLQHILSLSVRPLNATLAHMKNVSPSYLKHQFLIAMPHMADPNFAHTLTYIVEHTANGAMGIVVNRPQELNLADILEQLRPDIDPPALCQHVPIFIGGPVQTDRGFVLHPAGKTFQATAELEGDLALSTSQDVLFAIADGMGPAKSLIALGYAGWEAGQLEAEMADNAWLTCPYDADILFNTSSELRLDAAARHLGIDLNLLTSQAGHA</sequence>
<dbReference type="InterPro" id="IPR003774">
    <property type="entry name" value="AlgH-like"/>
</dbReference>
<organism evidence="3 4">
    <name type="scientific">Pseudomonas fluorescens</name>
    <dbReference type="NCBI Taxonomy" id="294"/>
    <lineage>
        <taxon>Bacteria</taxon>
        <taxon>Pseudomonadati</taxon>
        <taxon>Pseudomonadota</taxon>
        <taxon>Gammaproteobacteria</taxon>
        <taxon>Pseudomonadales</taxon>
        <taxon>Pseudomonadaceae</taxon>
        <taxon>Pseudomonas</taxon>
    </lineage>
</organism>
<dbReference type="NCBIfam" id="NF001266">
    <property type="entry name" value="PRK00228.1-1"/>
    <property type="match status" value="1"/>
</dbReference>
<comment type="similarity">
    <text evidence="1 2">Belongs to the UPF0301 (AlgH) family.</text>
</comment>
<dbReference type="Gene3D" id="3.40.1740.10">
    <property type="entry name" value="VC0467-like"/>
    <property type="match status" value="1"/>
</dbReference>
<protein>
    <recommendedName>
        <fullName evidence="2">UPF0301 protein PS718_01054</fullName>
    </recommendedName>
</protein>
<dbReference type="PANTHER" id="PTHR30327:SF1">
    <property type="entry name" value="UPF0301 PROTEIN YQGE"/>
    <property type="match status" value="1"/>
</dbReference>
<dbReference type="SUPFAM" id="SSF143456">
    <property type="entry name" value="VC0467-like"/>
    <property type="match status" value="1"/>
</dbReference>
<evidence type="ECO:0000256" key="2">
    <source>
        <dbReference type="HAMAP-Rule" id="MF_00758"/>
    </source>
</evidence>
<proteinExistence type="inferred from homology"/>
<name>A0A5E7AM25_PSEFL</name>
<dbReference type="AlphaFoldDB" id="A0A5E7AM25"/>